<reference evidence="3 4" key="1">
    <citation type="submission" date="2024-11" db="EMBL/GenBank/DDBJ databases">
        <title>Chromosome-level genome assembly of Eucalyptus globulus Labill. provides insights into its genome evolution.</title>
        <authorList>
            <person name="Li X."/>
        </authorList>
    </citation>
    <scope>NUCLEOTIDE SEQUENCE [LARGE SCALE GENOMIC DNA]</scope>
    <source>
        <strain evidence="3">CL2024</strain>
        <tissue evidence="3">Fresh tender leaves</tissue>
    </source>
</reference>
<dbReference type="PANTHER" id="PTHR23064">
    <property type="entry name" value="TROPONIN"/>
    <property type="match status" value="1"/>
</dbReference>
<dbReference type="SUPFAM" id="SSF47473">
    <property type="entry name" value="EF-hand"/>
    <property type="match status" value="1"/>
</dbReference>
<evidence type="ECO:0000313" key="3">
    <source>
        <dbReference type="EMBL" id="KAL3726708.1"/>
    </source>
</evidence>
<dbReference type="InterPro" id="IPR002048">
    <property type="entry name" value="EF_hand_dom"/>
</dbReference>
<feature type="domain" description="EF-hand" evidence="2">
    <location>
        <begin position="164"/>
        <end position="199"/>
    </location>
</feature>
<dbReference type="PROSITE" id="PS00018">
    <property type="entry name" value="EF_HAND_1"/>
    <property type="match status" value="1"/>
</dbReference>
<dbReference type="Proteomes" id="UP001634007">
    <property type="component" value="Unassembled WGS sequence"/>
</dbReference>
<dbReference type="SMART" id="SM00054">
    <property type="entry name" value="EFh"/>
    <property type="match status" value="3"/>
</dbReference>
<dbReference type="CDD" id="cd00051">
    <property type="entry name" value="EFh"/>
    <property type="match status" value="1"/>
</dbReference>
<dbReference type="AlphaFoldDB" id="A0ABD3JIJ1"/>
<dbReference type="PROSITE" id="PS50222">
    <property type="entry name" value="EF_HAND_2"/>
    <property type="match status" value="3"/>
</dbReference>
<accession>A0ABD3JIJ1</accession>
<evidence type="ECO:0000256" key="1">
    <source>
        <dbReference type="ARBA" id="ARBA00022837"/>
    </source>
</evidence>
<proteinExistence type="predicted"/>
<keyword evidence="1" id="KW-0106">Calcium</keyword>
<comment type="caution">
    <text evidence="3">The sequence shown here is derived from an EMBL/GenBank/DDBJ whole genome shotgun (WGS) entry which is preliminary data.</text>
</comment>
<organism evidence="3 4">
    <name type="scientific">Eucalyptus globulus</name>
    <name type="common">Tasmanian blue gum</name>
    <dbReference type="NCBI Taxonomy" id="34317"/>
    <lineage>
        <taxon>Eukaryota</taxon>
        <taxon>Viridiplantae</taxon>
        <taxon>Streptophyta</taxon>
        <taxon>Embryophyta</taxon>
        <taxon>Tracheophyta</taxon>
        <taxon>Spermatophyta</taxon>
        <taxon>Magnoliopsida</taxon>
        <taxon>eudicotyledons</taxon>
        <taxon>Gunneridae</taxon>
        <taxon>Pentapetalae</taxon>
        <taxon>rosids</taxon>
        <taxon>malvids</taxon>
        <taxon>Myrtales</taxon>
        <taxon>Myrtaceae</taxon>
        <taxon>Myrtoideae</taxon>
        <taxon>Eucalypteae</taxon>
        <taxon>Eucalyptus</taxon>
    </lineage>
</organism>
<dbReference type="Pfam" id="PF13499">
    <property type="entry name" value="EF-hand_7"/>
    <property type="match status" value="1"/>
</dbReference>
<keyword evidence="4" id="KW-1185">Reference proteome</keyword>
<sequence length="260" mass="30087">MKDQTGTSCPCPSFKSLSNKVGNILCHRTSQIRYKRLDTKLEKKVLEVKNTSSSRLNEFQKIDSIIMKFPQFKEGLKNIKAVYHQYDENSNGKIDKEELKKCLDEVQLHLSEKDMEDLFHSCDIDENQEIRFTEFIVLLCLIYLLKESSSTNETEKVGSPSIQATFDTIIEAFLFLDKDGDGKLKKKDVIKALNDTSPREKSPRHVTGKRFKEMDWRRKGNVSFREFLFTFIDWVGVETNGNGDSFSYRDVHVYGDDLPS</sequence>
<protein>
    <recommendedName>
        <fullName evidence="2">EF-hand domain-containing protein</fullName>
    </recommendedName>
</protein>
<feature type="domain" description="EF-hand" evidence="2">
    <location>
        <begin position="74"/>
        <end position="109"/>
    </location>
</feature>
<dbReference type="Gene3D" id="1.10.238.10">
    <property type="entry name" value="EF-hand"/>
    <property type="match status" value="1"/>
</dbReference>
<feature type="domain" description="EF-hand" evidence="2">
    <location>
        <begin position="110"/>
        <end position="145"/>
    </location>
</feature>
<evidence type="ECO:0000313" key="4">
    <source>
        <dbReference type="Proteomes" id="UP001634007"/>
    </source>
</evidence>
<evidence type="ECO:0000259" key="2">
    <source>
        <dbReference type="PROSITE" id="PS50222"/>
    </source>
</evidence>
<gene>
    <name evidence="3" type="ORF">ACJRO7_031584</name>
</gene>
<dbReference type="InterPro" id="IPR052591">
    <property type="entry name" value="CML21-like"/>
</dbReference>
<dbReference type="InterPro" id="IPR011992">
    <property type="entry name" value="EF-hand-dom_pair"/>
</dbReference>
<name>A0ABD3JIJ1_EUCGL</name>
<dbReference type="EMBL" id="JBJKBG010000008">
    <property type="protein sequence ID" value="KAL3726708.1"/>
    <property type="molecule type" value="Genomic_DNA"/>
</dbReference>
<dbReference type="InterPro" id="IPR018247">
    <property type="entry name" value="EF_Hand_1_Ca_BS"/>
</dbReference>